<dbReference type="KEGG" id="aali:118458582"/>
<dbReference type="GeneID" id="118458582"/>
<keyword evidence="1" id="KW-0378">Hydrolase</keyword>
<organism evidence="7 8">
    <name type="scientific">Anopheles albimanus</name>
    <name type="common">New world malaria mosquito</name>
    <dbReference type="NCBI Taxonomy" id="7167"/>
    <lineage>
        <taxon>Eukaryota</taxon>
        <taxon>Metazoa</taxon>
        <taxon>Ecdysozoa</taxon>
        <taxon>Arthropoda</taxon>
        <taxon>Hexapoda</taxon>
        <taxon>Insecta</taxon>
        <taxon>Pterygota</taxon>
        <taxon>Neoptera</taxon>
        <taxon>Endopterygota</taxon>
        <taxon>Diptera</taxon>
        <taxon>Nematocera</taxon>
        <taxon>Culicoidea</taxon>
        <taxon>Culicidae</taxon>
        <taxon>Anophelinae</taxon>
        <taxon>Anopheles</taxon>
    </lineage>
</organism>
<dbReference type="InterPro" id="IPR045254">
    <property type="entry name" value="Nit1/2_C-N_Hydrolase"/>
</dbReference>
<evidence type="ECO:0000313" key="8">
    <source>
        <dbReference type="Proteomes" id="UP000069272"/>
    </source>
</evidence>
<dbReference type="VEuPathDB" id="VectorBase:AALB20_035804"/>
<accession>A0A182FL17</accession>
<evidence type="ECO:0000259" key="6">
    <source>
        <dbReference type="PROSITE" id="PS50263"/>
    </source>
</evidence>
<dbReference type="GO" id="GO:0005739">
    <property type="term" value="C:mitochondrion"/>
    <property type="evidence" value="ECO:0007669"/>
    <property type="project" value="TreeGrafter"/>
</dbReference>
<dbReference type="GO" id="GO:0050152">
    <property type="term" value="F:omega-amidase activity"/>
    <property type="evidence" value="ECO:0007669"/>
    <property type="project" value="UniProtKB-EC"/>
</dbReference>
<dbReference type="SUPFAM" id="SSF56317">
    <property type="entry name" value="Carbon-nitrogen hydrolase"/>
    <property type="match status" value="1"/>
</dbReference>
<dbReference type="STRING" id="7167.A0A182FL17"/>
<dbReference type="OrthoDB" id="10250282at2759"/>
<evidence type="ECO:0000256" key="2">
    <source>
        <dbReference type="ARBA" id="ARBA00036637"/>
    </source>
</evidence>
<dbReference type="PROSITE" id="PS50263">
    <property type="entry name" value="CN_HYDROLASE"/>
    <property type="match status" value="1"/>
</dbReference>
<comment type="catalytic activity">
    <reaction evidence="2">
        <text>2-oxoglutaramate + H2O = 2-oxoglutarate + NH4(+)</text>
        <dbReference type="Rhea" id="RHEA:32963"/>
        <dbReference type="ChEBI" id="CHEBI:15377"/>
        <dbReference type="ChEBI" id="CHEBI:16769"/>
        <dbReference type="ChEBI" id="CHEBI:16810"/>
        <dbReference type="ChEBI" id="CHEBI:28938"/>
        <dbReference type="EC" id="3.5.1.3"/>
    </reaction>
    <physiologicalReaction direction="left-to-right" evidence="2">
        <dbReference type="Rhea" id="RHEA:32964"/>
    </physiologicalReaction>
</comment>
<name>A0A182FL17_ANOAL</name>
<dbReference type="Pfam" id="PF00795">
    <property type="entry name" value="CN_hydrolase"/>
    <property type="match status" value="1"/>
</dbReference>
<protein>
    <recommendedName>
        <fullName evidence="3">omega-amidase</fullName>
        <ecNumber evidence="3">3.5.1.3</ecNumber>
    </recommendedName>
    <alternativeName>
        <fullName evidence="4">Nitrilase homolog 2</fullName>
    </alternativeName>
</protein>
<dbReference type="GO" id="GO:0006541">
    <property type="term" value="P:glutamine metabolic process"/>
    <property type="evidence" value="ECO:0007669"/>
    <property type="project" value="TreeGrafter"/>
</dbReference>
<evidence type="ECO:0000256" key="4">
    <source>
        <dbReference type="ARBA" id="ARBA00041576"/>
    </source>
</evidence>
<reference evidence="7" key="2">
    <citation type="submission" date="2022-08" db="UniProtKB">
        <authorList>
            <consortium name="EnsemblMetazoa"/>
        </authorList>
    </citation>
    <scope>IDENTIFICATION</scope>
    <source>
        <strain evidence="7">STECLA/ALBI9_A</strain>
    </source>
</reference>
<keyword evidence="8" id="KW-1185">Reference proteome</keyword>
<dbReference type="VEuPathDB" id="VectorBase:AALB007225"/>
<evidence type="ECO:0000313" key="7">
    <source>
        <dbReference type="EnsemblMetazoa" id="AALB007225-PA"/>
    </source>
</evidence>
<feature type="domain" description="CN hydrolase" evidence="6">
    <location>
        <begin position="5"/>
        <end position="250"/>
    </location>
</feature>
<dbReference type="PANTHER" id="PTHR23088:SF30">
    <property type="entry name" value="OMEGA-AMIDASE NIT2"/>
    <property type="match status" value="1"/>
</dbReference>
<dbReference type="PANTHER" id="PTHR23088">
    <property type="entry name" value="NITRILASE-RELATED"/>
    <property type="match status" value="1"/>
</dbReference>
<dbReference type="GO" id="GO:0006528">
    <property type="term" value="P:asparagine metabolic process"/>
    <property type="evidence" value="ECO:0007669"/>
    <property type="project" value="TreeGrafter"/>
</dbReference>
<sequence>MFASLKIALLQLKGCPTKQESIANAIVHIRLAKDRGARLIILPECFNSPYSCSEFGRNAEAIPAGETSQALAKVAAELGIYLVAGSYPEQDGTKLYNTCPVFGPQGQLLCKYRKMHLFDMDIPGKCTFRESSVLTPGEGLATFTIGSLKIGLGICWDKRFTELTACYRQLGCDMMIFPSAFDPYTGPLHWDLLGRSRALDNQMFVALVSPARDPTAEYVAYGYSLLCDPWGRVLCRAKEDQEMLIADIDLNVCEQIKRQIPVLSQKRADVYELKLKQC</sequence>
<evidence type="ECO:0000256" key="3">
    <source>
        <dbReference type="ARBA" id="ARBA00039118"/>
    </source>
</evidence>
<dbReference type="Gene3D" id="3.60.110.10">
    <property type="entry name" value="Carbon-nitrogen hydrolase"/>
    <property type="match status" value="1"/>
</dbReference>
<proteinExistence type="predicted"/>
<comment type="catalytic activity">
    <reaction evidence="5">
        <text>2-oxosuccinamate + H2O = oxaloacetate + NH4(+)</text>
        <dbReference type="Rhea" id="RHEA:59412"/>
        <dbReference type="ChEBI" id="CHEBI:15377"/>
        <dbReference type="ChEBI" id="CHEBI:16452"/>
        <dbReference type="ChEBI" id="CHEBI:28938"/>
        <dbReference type="ChEBI" id="CHEBI:57735"/>
        <dbReference type="EC" id="3.5.1.3"/>
    </reaction>
    <physiologicalReaction direction="left-to-right" evidence="5">
        <dbReference type="Rhea" id="RHEA:59413"/>
    </physiologicalReaction>
</comment>
<dbReference type="InterPro" id="IPR003010">
    <property type="entry name" value="C-N_Hydrolase"/>
</dbReference>
<dbReference type="Proteomes" id="UP000069272">
    <property type="component" value="Chromosome 2R"/>
</dbReference>
<evidence type="ECO:0000256" key="1">
    <source>
        <dbReference type="ARBA" id="ARBA00022801"/>
    </source>
</evidence>
<dbReference type="RefSeq" id="XP_035777135.1">
    <property type="nucleotide sequence ID" value="XM_035921242.1"/>
</dbReference>
<dbReference type="AlphaFoldDB" id="A0A182FL17"/>
<evidence type="ECO:0000256" key="5">
    <source>
        <dbReference type="ARBA" id="ARBA00048745"/>
    </source>
</evidence>
<dbReference type="InterPro" id="IPR036526">
    <property type="entry name" value="C-N_Hydrolase_sf"/>
</dbReference>
<reference evidence="7 8" key="1">
    <citation type="journal article" date="2017" name="G3 (Bethesda)">
        <title>The Physical Genome Mapping of Anopheles albimanus Corrected Scaffold Misassemblies and Identified Interarm Rearrangements in Genus Anopheles.</title>
        <authorList>
            <person name="Artemov G.N."/>
            <person name="Peery A.N."/>
            <person name="Jiang X."/>
            <person name="Tu Z."/>
            <person name="Stegniy V.N."/>
            <person name="Sharakhova M.V."/>
            <person name="Sharakhov I.V."/>
        </authorList>
    </citation>
    <scope>NUCLEOTIDE SEQUENCE [LARGE SCALE GENOMIC DNA]</scope>
    <source>
        <strain evidence="7 8">ALBI9_A</strain>
    </source>
</reference>
<dbReference type="EC" id="3.5.1.3" evidence="3"/>
<dbReference type="EnsemblMetazoa" id="AALB007225-RA">
    <property type="protein sequence ID" value="AALB007225-PA"/>
    <property type="gene ID" value="AALB007225"/>
</dbReference>
<dbReference type="CDD" id="cd07572">
    <property type="entry name" value="nit"/>
    <property type="match status" value="1"/>
</dbReference>
<dbReference type="GO" id="GO:0006107">
    <property type="term" value="P:oxaloacetate metabolic process"/>
    <property type="evidence" value="ECO:0007669"/>
    <property type="project" value="TreeGrafter"/>
</dbReference>